<evidence type="ECO:0000313" key="3">
    <source>
        <dbReference type="EMBL" id="MDG5755407.1"/>
    </source>
</evidence>
<dbReference type="EMBL" id="JARULN010000027">
    <property type="protein sequence ID" value="MDG5755407.1"/>
    <property type="molecule type" value="Genomic_DNA"/>
</dbReference>
<accession>A0ABT6H8V6</accession>
<comment type="caution">
    <text evidence="3">The sequence shown here is derived from an EMBL/GenBank/DDBJ whole genome shotgun (WGS) entry which is preliminary data.</text>
</comment>
<evidence type="ECO:0000259" key="2">
    <source>
        <dbReference type="Pfam" id="PF11127"/>
    </source>
</evidence>
<protein>
    <submittedName>
        <fullName evidence="3">DUF2892 domain-containing protein</fullName>
    </submittedName>
</protein>
<proteinExistence type="predicted"/>
<feature type="region of interest" description="Disordered" evidence="1">
    <location>
        <begin position="80"/>
        <end position="107"/>
    </location>
</feature>
<gene>
    <name evidence="3" type="ORF">P6P90_16010</name>
</gene>
<dbReference type="Proteomes" id="UP001218246">
    <property type="component" value="Unassembled WGS sequence"/>
</dbReference>
<feature type="compositionally biased region" description="Basic and acidic residues" evidence="1">
    <location>
        <begin position="83"/>
        <end position="107"/>
    </location>
</feature>
<reference evidence="3 4" key="1">
    <citation type="submission" date="2023-04" db="EMBL/GenBank/DDBJ databases">
        <title>Ectobacillus antri isolated from activated sludge.</title>
        <authorList>
            <person name="Yan P."/>
            <person name="Liu X."/>
        </authorList>
    </citation>
    <scope>NUCLEOTIDE SEQUENCE [LARGE SCALE GENOMIC DNA]</scope>
    <source>
        <strain evidence="3 4">C18H</strain>
    </source>
</reference>
<evidence type="ECO:0000313" key="4">
    <source>
        <dbReference type="Proteomes" id="UP001218246"/>
    </source>
</evidence>
<dbReference type="InterPro" id="IPR021309">
    <property type="entry name" value="YgaP-like_TM"/>
</dbReference>
<organism evidence="3 4">
    <name type="scientific">Ectobacillus antri</name>
    <dbReference type="NCBI Taxonomy" id="2486280"/>
    <lineage>
        <taxon>Bacteria</taxon>
        <taxon>Bacillati</taxon>
        <taxon>Bacillota</taxon>
        <taxon>Bacilli</taxon>
        <taxon>Bacillales</taxon>
        <taxon>Bacillaceae</taxon>
        <taxon>Ectobacillus</taxon>
    </lineage>
</organism>
<dbReference type="Pfam" id="PF11127">
    <property type="entry name" value="YgaP-like_TM"/>
    <property type="match status" value="1"/>
</dbReference>
<sequence>MFKPNIGTLNALIRITAGLTMVTFAAIKLTRKPWCFSATLSVVLGAMKVAEGIVRFCPITEAFKLNKYMNLPMMSFMKKGHSNKQEAHKAHHDEPSHHDKEAYSASDKEIEADIAEAILGTKSF</sequence>
<evidence type="ECO:0000256" key="1">
    <source>
        <dbReference type="SAM" id="MobiDB-lite"/>
    </source>
</evidence>
<feature type="domain" description="Inner membrane protein YgaP-like transmembrane" evidence="2">
    <location>
        <begin position="3"/>
        <end position="67"/>
    </location>
</feature>
<keyword evidence="4" id="KW-1185">Reference proteome</keyword>
<name>A0ABT6H8V6_9BACI</name>